<evidence type="ECO:0000256" key="5">
    <source>
        <dbReference type="ARBA" id="ARBA00012964"/>
    </source>
</evidence>
<comment type="cofactor">
    <cofactor evidence="2">
        <name>Mn(2+)</name>
        <dbReference type="ChEBI" id="CHEBI:29035"/>
    </cofactor>
</comment>
<dbReference type="Gene3D" id="1.10.3210.10">
    <property type="entry name" value="Hypothetical protein af1432"/>
    <property type="match status" value="1"/>
</dbReference>
<dbReference type="NCBIfam" id="NF003009">
    <property type="entry name" value="PRK03826.1"/>
    <property type="match status" value="1"/>
</dbReference>
<accession>A0A1B1YAW8</accession>
<sequence>MKEEDFLNKIHNFFAFLSRMKHITRWGLMRNTDVENIQEHSLQVAMIAHGLAVISNVFFGKNVNAERVAVWAIFHDCNETLTGDMPTPIKYFNPSIQKAYKDLEKVSKEKLLSMLPEEMVPVYRDILFYDESSYEGKIVKAADRICAYIKCIEEEKAGNMEFKKAAETTLKKIKEMNMPEIEYFFKYFIPGFRLTLDELN</sequence>
<organism evidence="9 10">
    <name type="scientific">Thermoclostridium stercorarium subsp. thermolacticum DSM 2910</name>
    <dbReference type="NCBI Taxonomy" id="1121336"/>
    <lineage>
        <taxon>Bacteria</taxon>
        <taxon>Bacillati</taxon>
        <taxon>Bacillota</taxon>
        <taxon>Clostridia</taxon>
        <taxon>Eubacteriales</taxon>
        <taxon>Oscillospiraceae</taxon>
        <taxon>Thermoclostridium</taxon>
    </lineage>
</organism>
<dbReference type="SUPFAM" id="SSF109604">
    <property type="entry name" value="HD-domain/PDEase-like"/>
    <property type="match status" value="1"/>
</dbReference>
<dbReference type="EMBL" id="CP014672">
    <property type="protein sequence ID" value="ANW97888.1"/>
    <property type="molecule type" value="Genomic_DNA"/>
</dbReference>
<comment type="cofactor">
    <cofactor evidence="3">
        <name>Co(2+)</name>
        <dbReference type="ChEBI" id="CHEBI:48828"/>
    </cofactor>
</comment>
<gene>
    <name evidence="9" type="ORF">CSTERTH_01960</name>
</gene>
<dbReference type="CDD" id="cd00077">
    <property type="entry name" value="HDc"/>
    <property type="match status" value="1"/>
</dbReference>
<evidence type="ECO:0000256" key="2">
    <source>
        <dbReference type="ARBA" id="ARBA00001936"/>
    </source>
</evidence>
<evidence type="ECO:0000256" key="1">
    <source>
        <dbReference type="ARBA" id="ARBA00001638"/>
    </source>
</evidence>
<dbReference type="AlphaFoldDB" id="A0A1B1YAW8"/>
<comment type="catalytic activity">
    <reaction evidence="1">
        <text>a 2'-deoxyribonucleoside 5'-phosphate + H2O = a 2'-deoxyribonucleoside + phosphate</text>
        <dbReference type="Rhea" id="RHEA:36167"/>
        <dbReference type="ChEBI" id="CHEBI:15377"/>
        <dbReference type="ChEBI" id="CHEBI:18274"/>
        <dbReference type="ChEBI" id="CHEBI:43474"/>
        <dbReference type="ChEBI" id="CHEBI:65317"/>
        <dbReference type="EC" id="3.1.3.89"/>
    </reaction>
</comment>
<evidence type="ECO:0000313" key="10">
    <source>
        <dbReference type="Proteomes" id="UP000092971"/>
    </source>
</evidence>
<dbReference type="GO" id="GO:0002953">
    <property type="term" value="F:5'-deoxynucleotidase activity"/>
    <property type="evidence" value="ECO:0007669"/>
    <property type="project" value="UniProtKB-EC"/>
</dbReference>
<dbReference type="PANTHER" id="PTHR11845">
    <property type="entry name" value="5'-DEOXYNUCLEOTIDASE HDDC2"/>
    <property type="match status" value="1"/>
</dbReference>
<dbReference type="InterPro" id="IPR006674">
    <property type="entry name" value="HD_domain"/>
</dbReference>
<name>A0A1B1YAW8_THEST</name>
<reference evidence="9 10" key="1">
    <citation type="submission" date="2016-02" db="EMBL/GenBank/DDBJ databases">
        <title>Comparison of Clostridium stercorarium subspecies using comparative genomics and transcriptomics.</title>
        <authorList>
            <person name="Schellenberg J."/>
            <person name="Thallinger G."/>
            <person name="Levin D.B."/>
            <person name="Zhang X."/>
            <person name="Alvare G."/>
            <person name="Fristensky B."/>
            <person name="Sparling R."/>
        </authorList>
    </citation>
    <scope>NUCLEOTIDE SEQUENCE [LARGE SCALE GENOMIC DNA]</scope>
    <source>
        <strain evidence="9 10">DSM 2910</strain>
    </source>
</reference>
<keyword evidence="6" id="KW-0479">Metal-binding</keyword>
<proteinExistence type="predicted"/>
<dbReference type="InterPro" id="IPR003607">
    <property type="entry name" value="HD/PDEase_dom"/>
</dbReference>
<evidence type="ECO:0000259" key="8">
    <source>
        <dbReference type="PROSITE" id="PS51831"/>
    </source>
</evidence>
<dbReference type="PANTHER" id="PTHR11845:SF13">
    <property type="entry name" value="5'-DEOXYNUCLEOTIDASE HDDC2"/>
    <property type="match status" value="1"/>
</dbReference>
<evidence type="ECO:0000313" key="9">
    <source>
        <dbReference type="EMBL" id="ANW97888.1"/>
    </source>
</evidence>
<dbReference type="GO" id="GO:0005737">
    <property type="term" value="C:cytoplasm"/>
    <property type="evidence" value="ECO:0007669"/>
    <property type="project" value="TreeGrafter"/>
</dbReference>
<dbReference type="Proteomes" id="UP000092971">
    <property type="component" value="Chromosome"/>
</dbReference>
<feature type="domain" description="HD" evidence="8">
    <location>
        <begin position="37"/>
        <end position="148"/>
    </location>
</feature>
<dbReference type="GO" id="GO:0046872">
    <property type="term" value="F:metal ion binding"/>
    <property type="evidence" value="ECO:0007669"/>
    <property type="project" value="UniProtKB-KW"/>
</dbReference>
<evidence type="ECO:0000256" key="6">
    <source>
        <dbReference type="ARBA" id="ARBA00022723"/>
    </source>
</evidence>
<comment type="subunit">
    <text evidence="4">Homodimer.</text>
</comment>
<protein>
    <recommendedName>
        <fullName evidence="5">5'-deoxynucleotidase</fullName>
        <ecNumber evidence="5">3.1.3.89</ecNumber>
    </recommendedName>
</protein>
<dbReference type="Pfam" id="PF12917">
    <property type="entry name" value="YfbR-like"/>
    <property type="match status" value="1"/>
</dbReference>
<dbReference type="EC" id="3.1.3.89" evidence="5"/>
<keyword evidence="7" id="KW-0378">Hydrolase</keyword>
<dbReference type="InterPro" id="IPR039356">
    <property type="entry name" value="YfbR/HDDC2"/>
</dbReference>
<evidence type="ECO:0000256" key="4">
    <source>
        <dbReference type="ARBA" id="ARBA00011738"/>
    </source>
</evidence>
<dbReference type="RefSeq" id="WP_015358094.1">
    <property type="nucleotide sequence ID" value="NZ_CP014672.1"/>
</dbReference>
<evidence type="ECO:0000256" key="7">
    <source>
        <dbReference type="ARBA" id="ARBA00022801"/>
    </source>
</evidence>
<dbReference type="SMART" id="SM00471">
    <property type="entry name" value="HDc"/>
    <property type="match status" value="1"/>
</dbReference>
<dbReference type="PROSITE" id="PS51831">
    <property type="entry name" value="HD"/>
    <property type="match status" value="1"/>
</dbReference>
<evidence type="ECO:0000256" key="3">
    <source>
        <dbReference type="ARBA" id="ARBA00001941"/>
    </source>
</evidence>
<dbReference type="OrthoDB" id="9812744at2"/>